<name>A0AAN6S6A4_9PEZI</name>
<dbReference type="AlphaFoldDB" id="A0AAN6S6A4"/>
<comment type="caution">
    <text evidence="1">The sequence shown here is derived from an EMBL/GenBank/DDBJ whole genome shotgun (WGS) entry which is preliminary data.</text>
</comment>
<protein>
    <submittedName>
        <fullName evidence="1">Uncharacterized protein</fullName>
    </submittedName>
</protein>
<dbReference type="Proteomes" id="UP001303473">
    <property type="component" value="Unassembled WGS sequence"/>
</dbReference>
<proteinExistence type="predicted"/>
<organism evidence="1 2">
    <name type="scientific">Diplogelasinospora grovesii</name>
    <dbReference type="NCBI Taxonomy" id="303347"/>
    <lineage>
        <taxon>Eukaryota</taxon>
        <taxon>Fungi</taxon>
        <taxon>Dikarya</taxon>
        <taxon>Ascomycota</taxon>
        <taxon>Pezizomycotina</taxon>
        <taxon>Sordariomycetes</taxon>
        <taxon>Sordariomycetidae</taxon>
        <taxon>Sordariales</taxon>
        <taxon>Diplogelasinosporaceae</taxon>
        <taxon>Diplogelasinospora</taxon>
    </lineage>
</organism>
<dbReference type="EMBL" id="MU853777">
    <property type="protein sequence ID" value="KAK3941990.1"/>
    <property type="molecule type" value="Genomic_DNA"/>
</dbReference>
<gene>
    <name evidence="1" type="ORF">QBC46DRAFT_448100</name>
</gene>
<keyword evidence="2" id="KW-1185">Reference proteome</keyword>
<evidence type="ECO:0000313" key="2">
    <source>
        <dbReference type="Proteomes" id="UP001303473"/>
    </source>
</evidence>
<evidence type="ECO:0000313" key="1">
    <source>
        <dbReference type="EMBL" id="KAK3941990.1"/>
    </source>
</evidence>
<accession>A0AAN6S6A4</accession>
<sequence>MMIKVEPLWVFTNRMTPHLQPYTLSAAGLGAWGVGAGWRALARTVNWPVRLYLWVQNHNPPILSLRLSRHLIGWNPCKGRAQKDTSCSTCQEEAHSIGELWSEVVTEITPYYALSLLNPPQYHLAIVNQSQATINNQTQPRHDYRGTMSNSTSSLQCTKNKDSRGHLVTDFGSELAMHALKVHPISSHSYLRLGLIMSHEDRSARIEDRVSVTQEWELKK</sequence>
<reference evidence="2" key="1">
    <citation type="journal article" date="2023" name="Mol. Phylogenet. Evol.">
        <title>Genome-scale phylogeny and comparative genomics of the fungal order Sordariales.</title>
        <authorList>
            <person name="Hensen N."/>
            <person name="Bonometti L."/>
            <person name="Westerberg I."/>
            <person name="Brannstrom I.O."/>
            <person name="Guillou S."/>
            <person name="Cros-Aarteil S."/>
            <person name="Calhoun S."/>
            <person name="Haridas S."/>
            <person name="Kuo A."/>
            <person name="Mondo S."/>
            <person name="Pangilinan J."/>
            <person name="Riley R."/>
            <person name="LaButti K."/>
            <person name="Andreopoulos B."/>
            <person name="Lipzen A."/>
            <person name="Chen C."/>
            <person name="Yan M."/>
            <person name="Daum C."/>
            <person name="Ng V."/>
            <person name="Clum A."/>
            <person name="Steindorff A."/>
            <person name="Ohm R.A."/>
            <person name="Martin F."/>
            <person name="Silar P."/>
            <person name="Natvig D.O."/>
            <person name="Lalanne C."/>
            <person name="Gautier V."/>
            <person name="Ament-Velasquez S.L."/>
            <person name="Kruys A."/>
            <person name="Hutchinson M.I."/>
            <person name="Powell A.J."/>
            <person name="Barry K."/>
            <person name="Miller A.N."/>
            <person name="Grigoriev I.V."/>
            <person name="Debuchy R."/>
            <person name="Gladieux P."/>
            <person name="Hiltunen Thoren M."/>
            <person name="Johannesson H."/>
        </authorList>
    </citation>
    <scope>NUCLEOTIDE SEQUENCE [LARGE SCALE GENOMIC DNA]</scope>
    <source>
        <strain evidence="2">CBS 340.73</strain>
    </source>
</reference>